<organism evidence="1 2">
    <name type="scientific">Terrisporobacter muris</name>
    <dbReference type="NCBI Taxonomy" id="2963284"/>
    <lineage>
        <taxon>Bacteria</taxon>
        <taxon>Bacillati</taxon>
        <taxon>Bacillota</taxon>
        <taxon>Clostridia</taxon>
        <taxon>Peptostreptococcales</taxon>
        <taxon>Peptostreptococcaceae</taxon>
        <taxon>Terrisporobacter</taxon>
    </lineage>
</organism>
<protein>
    <submittedName>
        <fullName evidence="1">Uncharacterized protein</fullName>
    </submittedName>
</protein>
<evidence type="ECO:0000313" key="2">
    <source>
        <dbReference type="Proteomes" id="UP001140817"/>
    </source>
</evidence>
<comment type="caution">
    <text evidence="1">The sequence shown here is derived from an EMBL/GenBank/DDBJ whole genome shotgun (WGS) entry which is preliminary data.</text>
</comment>
<proteinExistence type="predicted"/>
<evidence type="ECO:0000313" key="1">
    <source>
        <dbReference type="EMBL" id="MCR1821300.1"/>
    </source>
</evidence>
<dbReference type="AlphaFoldDB" id="A0A9X2M7I8"/>
<keyword evidence="2" id="KW-1185">Reference proteome</keyword>
<dbReference type="RefSeq" id="WP_257559954.1">
    <property type="nucleotide sequence ID" value="NZ_JANKBY010000004.1"/>
</dbReference>
<dbReference type="EMBL" id="JANKBY010000004">
    <property type="protein sequence ID" value="MCR1821300.1"/>
    <property type="molecule type" value="Genomic_DNA"/>
</dbReference>
<gene>
    <name evidence="1" type="ORF">NSA58_00740</name>
</gene>
<dbReference type="Proteomes" id="UP001140817">
    <property type="component" value="Unassembled WGS sequence"/>
</dbReference>
<name>A0A9X2M7I8_9FIRM</name>
<reference evidence="1" key="1">
    <citation type="submission" date="2022-07" db="EMBL/GenBank/DDBJ databases">
        <title>Enhanced cultured diversity of the mouse gut microbiota enables custom-made synthetic communities.</title>
        <authorList>
            <person name="Afrizal A."/>
        </authorList>
    </citation>
    <scope>NUCLEOTIDE SEQUENCE</scope>
    <source>
        <strain evidence="1">DSM 29186</strain>
    </source>
</reference>
<accession>A0A9X2M7I8</accession>
<sequence>MGVINAEQFKSKATRVVEISGFEESEKIEVRIKSMSLLTMMNNGKIPNELLGVVQKLFNEGANSKKKKISEKDVLSQSDDIKSLTMLMDVACKEVLVEPKFEEIEDYLTDVQKTEIFNAAQGPIKQVTPFIQK</sequence>